<evidence type="ECO:0000313" key="15">
    <source>
        <dbReference type="Proteomes" id="UP000005239"/>
    </source>
</evidence>
<evidence type="ECO:0000256" key="11">
    <source>
        <dbReference type="ARBA" id="ARBA00023264"/>
    </source>
</evidence>
<dbReference type="InterPro" id="IPR002123">
    <property type="entry name" value="Plipid/glycerol_acylTrfase"/>
</dbReference>
<evidence type="ECO:0000256" key="5">
    <source>
        <dbReference type="ARBA" id="ARBA00022679"/>
    </source>
</evidence>
<dbReference type="PANTHER" id="PTHR23063">
    <property type="entry name" value="PHOSPHOLIPID ACYLTRANSFERASE"/>
    <property type="match status" value="1"/>
</dbReference>
<dbReference type="OrthoDB" id="272512at2759"/>
<dbReference type="GO" id="GO:0008374">
    <property type="term" value="F:O-acyltransferase activity"/>
    <property type="evidence" value="ECO:0007669"/>
    <property type="project" value="InterPro"/>
</dbReference>
<sequence length="416" mass="47139">MILSLLYSIYYYSLLFIFSTTVLLIICRSGWGPIPRLLLSLLDKINGRKDVEEEAPILFDKKNLISEISEDGEGKDGEKMMAIGLSLMKNGIASIVRDDMMLGFRHPPSALALLKSKSNVLSKQILHYLGLLFRVTFLFPLRVLLMTFTLFFLTGTAVIVLIHPGLSRKTMLYFGVTFARLFNVSTGLILDFYNKEHRPKSSGLAMANHLTANDIMTIYSDCEEIGYTATGQSHGGFIYPLEAFGGKLTPTLWLDRACNKDRASFQKQVLDYASQPSTYPVLIFPEGFCSNNQTVLQFRKGLFGGDVPIYPLALKQLTRFGDSFWLEDTYLPYLLRCMISWALVIEITYLPEMRREENEASEVFAKRVQNAISSFLERPSSPYDGALKRPADRLLYAEKLKRAISRHFESQIDSSE</sequence>
<dbReference type="GO" id="GO:0016020">
    <property type="term" value="C:membrane"/>
    <property type="evidence" value="ECO:0007669"/>
    <property type="project" value="UniProtKB-SubCell"/>
</dbReference>
<reference evidence="15" key="1">
    <citation type="journal article" date="2008" name="Nat. Genet.">
        <title>The Pristionchus pacificus genome provides a unique perspective on nematode lifestyle and parasitism.</title>
        <authorList>
            <person name="Dieterich C."/>
            <person name="Clifton S.W."/>
            <person name="Schuster L.N."/>
            <person name="Chinwalla A."/>
            <person name="Delehaunty K."/>
            <person name="Dinkelacker I."/>
            <person name="Fulton L."/>
            <person name="Fulton R."/>
            <person name="Godfrey J."/>
            <person name="Minx P."/>
            <person name="Mitreva M."/>
            <person name="Roeseler W."/>
            <person name="Tian H."/>
            <person name="Witte H."/>
            <person name="Yang S.P."/>
            <person name="Wilson R.K."/>
            <person name="Sommer R.J."/>
        </authorList>
    </citation>
    <scope>NUCLEOTIDE SEQUENCE [LARGE SCALE GENOMIC DNA]</scope>
    <source>
        <strain evidence="15">PS312</strain>
    </source>
</reference>
<keyword evidence="8" id="KW-0443">Lipid metabolism</keyword>
<dbReference type="AlphaFoldDB" id="A0A2A6CB73"/>
<evidence type="ECO:0000256" key="9">
    <source>
        <dbReference type="ARBA" id="ARBA00023136"/>
    </source>
</evidence>
<keyword evidence="6" id="KW-0812">Transmembrane</keyword>
<accession>A0A2A6CB73</accession>
<reference evidence="14" key="2">
    <citation type="submission" date="2022-06" db="UniProtKB">
        <authorList>
            <consortium name="EnsemblMetazoa"/>
        </authorList>
    </citation>
    <scope>IDENTIFICATION</scope>
    <source>
        <strain evidence="14">PS312</strain>
    </source>
</reference>
<dbReference type="Proteomes" id="UP000005239">
    <property type="component" value="Unassembled WGS sequence"/>
</dbReference>
<evidence type="ECO:0000256" key="1">
    <source>
        <dbReference type="ARBA" id="ARBA00004370"/>
    </source>
</evidence>
<dbReference type="PANTHER" id="PTHR23063:SF38">
    <property type="entry name" value="PROTEIN CBG04491"/>
    <property type="match status" value="1"/>
</dbReference>
<evidence type="ECO:0000256" key="8">
    <source>
        <dbReference type="ARBA" id="ARBA00023098"/>
    </source>
</evidence>
<proteinExistence type="inferred from homology"/>
<dbReference type="CDD" id="cd07991">
    <property type="entry name" value="LPLAT_LPCAT1-like"/>
    <property type="match status" value="1"/>
</dbReference>
<evidence type="ECO:0000256" key="3">
    <source>
        <dbReference type="ARBA" id="ARBA00008655"/>
    </source>
</evidence>
<keyword evidence="12" id="KW-0012">Acyltransferase</keyword>
<evidence type="ECO:0000256" key="2">
    <source>
        <dbReference type="ARBA" id="ARBA00005189"/>
    </source>
</evidence>
<evidence type="ECO:0000256" key="7">
    <source>
        <dbReference type="ARBA" id="ARBA00022989"/>
    </source>
</evidence>
<protein>
    <submittedName>
        <fullName evidence="14">PlsC domain-containing protein</fullName>
    </submittedName>
</protein>
<evidence type="ECO:0000256" key="10">
    <source>
        <dbReference type="ARBA" id="ARBA00023209"/>
    </source>
</evidence>
<evidence type="ECO:0000313" key="14">
    <source>
        <dbReference type="EnsemblMetazoa" id="PPA07269.1"/>
    </source>
</evidence>
<keyword evidence="9" id="KW-0472">Membrane</keyword>
<organism evidence="14 15">
    <name type="scientific">Pristionchus pacificus</name>
    <name type="common">Parasitic nematode worm</name>
    <dbReference type="NCBI Taxonomy" id="54126"/>
    <lineage>
        <taxon>Eukaryota</taxon>
        <taxon>Metazoa</taxon>
        <taxon>Ecdysozoa</taxon>
        <taxon>Nematoda</taxon>
        <taxon>Chromadorea</taxon>
        <taxon>Rhabditida</taxon>
        <taxon>Rhabditina</taxon>
        <taxon>Diplogasteromorpha</taxon>
        <taxon>Diplogasteroidea</taxon>
        <taxon>Neodiplogasteridae</taxon>
        <taxon>Pristionchus</taxon>
    </lineage>
</organism>
<dbReference type="EnsemblMetazoa" id="PPA07269.1">
    <property type="protein sequence ID" value="PPA07269.1"/>
    <property type="gene ID" value="WBGene00096823"/>
</dbReference>
<comment type="similarity">
    <text evidence="3">Belongs to the 1-acyl-sn-glycerol-3-phosphate acyltransferase family.</text>
</comment>
<keyword evidence="11" id="KW-1208">Phospholipid metabolism</keyword>
<dbReference type="SMART" id="SM00563">
    <property type="entry name" value="PlsC"/>
    <property type="match status" value="1"/>
</dbReference>
<evidence type="ECO:0000256" key="6">
    <source>
        <dbReference type="ARBA" id="ARBA00022692"/>
    </source>
</evidence>
<keyword evidence="15" id="KW-1185">Reference proteome</keyword>
<keyword evidence="4" id="KW-0444">Lipid biosynthesis</keyword>
<keyword evidence="5" id="KW-0808">Transferase</keyword>
<dbReference type="SUPFAM" id="SSF69593">
    <property type="entry name" value="Glycerol-3-phosphate (1)-acyltransferase"/>
    <property type="match status" value="1"/>
</dbReference>
<name>A0A2A6CB73_PRIPA</name>
<keyword evidence="10" id="KW-0594">Phospholipid biosynthesis</keyword>
<evidence type="ECO:0000256" key="12">
    <source>
        <dbReference type="ARBA" id="ARBA00023315"/>
    </source>
</evidence>
<comment type="subcellular location">
    <subcellularLocation>
        <location evidence="1">Membrane</location>
    </subcellularLocation>
</comment>
<dbReference type="InterPro" id="IPR045252">
    <property type="entry name" value="LPCAT1-like"/>
</dbReference>
<keyword evidence="7" id="KW-1133">Transmembrane helix</keyword>
<evidence type="ECO:0000256" key="13">
    <source>
        <dbReference type="ARBA" id="ARBA00025707"/>
    </source>
</evidence>
<comment type="pathway">
    <text evidence="13">Phospholipid metabolism.</text>
</comment>
<dbReference type="Pfam" id="PF01553">
    <property type="entry name" value="Acyltransferase"/>
    <property type="match status" value="1"/>
</dbReference>
<accession>A0A8R1U5V8</accession>
<comment type="pathway">
    <text evidence="2">Lipid metabolism.</text>
</comment>
<gene>
    <name evidence="14" type="primary">WBGene00096823</name>
</gene>
<dbReference type="GO" id="GO:0008654">
    <property type="term" value="P:phospholipid biosynthetic process"/>
    <property type="evidence" value="ECO:0007669"/>
    <property type="project" value="UniProtKB-KW"/>
</dbReference>
<evidence type="ECO:0000256" key="4">
    <source>
        <dbReference type="ARBA" id="ARBA00022516"/>
    </source>
</evidence>